<dbReference type="InterPro" id="IPR002293">
    <property type="entry name" value="AA/rel_permease1"/>
</dbReference>
<dbReference type="RefSeq" id="WP_148622871.1">
    <property type="nucleotide sequence ID" value="NZ_SDGZ01000015.1"/>
</dbReference>
<feature type="transmembrane region" description="Helical" evidence="6">
    <location>
        <begin position="446"/>
        <end position="464"/>
    </location>
</feature>
<name>A0A6C2C5P1_9LACO</name>
<protein>
    <submittedName>
        <fullName evidence="7">Amino acid permease</fullName>
    </submittedName>
</protein>
<sequence length="475" mass="50511">MGQRSFFSQFWMKEDPQTYADKDGKLKPVLGTKEMIAMGIGTVVGAGIFTMPGIVAAEYAGPAVVLSFVVAAIIAGLSALAYSEFASAMPFAGSVYTWANVIFGEFTGWMVGWAILAEYVVALALVSSSWSAYFQGFVGSLGVKIPTAISASFNLSTGAWFDLFGALALIGVGYLVARGMKGVAIIENWLVIGKVAVILIFIAVGLTAVHVQNWQPFIPAHKAGTNFGGWHGILMGASQVFFAYLGFDMLAANSAEVKNAQKTMPKAIIGTLIIATLLFVAVAAVLTGMFHYSMYAGNAEPAAWALRQSGHMFTANLLSLVALVGMFAGLIGLMVGGSRLVYSFGRDSMLPKVLGKLDKKGLPTNAVWLLTAVGVILGAIFPVAVLANLVSAGTLIAFVVASIGVIFLRRRKDIDHSGYKLPFYPVLPILAALSSFGLLLSLNIDAQLLMIAWLIAGAIFYLLYSRRHSANYQKN</sequence>
<dbReference type="EMBL" id="SDGZ01000015">
    <property type="protein sequence ID" value="TYC49009.1"/>
    <property type="molecule type" value="Genomic_DNA"/>
</dbReference>
<evidence type="ECO:0000313" key="8">
    <source>
        <dbReference type="Proteomes" id="UP000371977"/>
    </source>
</evidence>
<feature type="transmembrane region" description="Helical" evidence="6">
    <location>
        <begin position="133"/>
        <end position="153"/>
    </location>
</feature>
<reference evidence="7 8" key="1">
    <citation type="submission" date="2019-01" db="EMBL/GenBank/DDBJ databases">
        <title>Weissella sp. nov., a novel lactic acid bacterium isolated from animal feces.</title>
        <authorList>
            <person name="Wang L.-T."/>
        </authorList>
    </citation>
    <scope>NUCLEOTIDE SEQUENCE [LARGE SCALE GENOMIC DNA]</scope>
    <source>
        <strain evidence="7 8">8H-2</strain>
    </source>
</reference>
<evidence type="ECO:0000313" key="7">
    <source>
        <dbReference type="EMBL" id="TYC49009.1"/>
    </source>
</evidence>
<gene>
    <name evidence="7" type="ORF">ESZ50_07115</name>
</gene>
<feature type="transmembrane region" description="Helical" evidence="6">
    <location>
        <begin position="268"/>
        <end position="292"/>
    </location>
</feature>
<feature type="transmembrane region" description="Helical" evidence="6">
    <location>
        <begin position="35"/>
        <end position="56"/>
    </location>
</feature>
<keyword evidence="5 6" id="KW-0472">Membrane</keyword>
<dbReference type="PANTHER" id="PTHR43243:SF4">
    <property type="entry name" value="CATIONIC AMINO ACID TRANSPORTER 4"/>
    <property type="match status" value="1"/>
</dbReference>
<dbReference type="PIRSF" id="PIRSF006060">
    <property type="entry name" value="AA_transporter"/>
    <property type="match status" value="1"/>
</dbReference>
<feature type="transmembrane region" description="Helical" evidence="6">
    <location>
        <begin position="362"/>
        <end position="383"/>
    </location>
</feature>
<evidence type="ECO:0000256" key="2">
    <source>
        <dbReference type="ARBA" id="ARBA00022448"/>
    </source>
</evidence>
<feature type="transmembrane region" description="Helical" evidence="6">
    <location>
        <begin position="421"/>
        <end position="440"/>
    </location>
</feature>
<evidence type="ECO:0000256" key="3">
    <source>
        <dbReference type="ARBA" id="ARBA00022692"/>
    </source>
</evidence>
<dbReference type="GO" id="GO:0015171">
    <property type="term" value="F:amino acid transmembrane transporter activity"/>
    <property type="evidence" value="ECO:0007669"/>
    <property type="project" value="TreeGrafter"/>
</dbReference>
<evidence type="ECO:0000256" key="5">
    <source>
        <dbReference type="ARBA" id="ARBA00023136"/>
    </source>
</evidence>
<dbReference type="Proteomes" id="UP000371977">
    <property type="component" value="Unassembled WGS sequence"/>
</dbReference>
<dbReference type="AlphaFoldDB" id="A0A6C2C5P1"/>
<feature type="transmembrane region" description="Helical" evidence="6">
    <location>
        <begin position="189"/>
        <end position="209"/>
    </location>
</feature>
<accession>A0A6C2C5P1</accession>
<dbReference type="Pfam" id="PF13520">
    <property type="entry name" value="AA_permease_2"/>
    <property type="match status" value="1"/>
</dbReference>
<keyword evidence="3 6" id="KW-0812">Transmembrane</keyword>
<keyword evidence="2" id="KW-0813">Transport</keyword>
<dbReference type="Gene3D" id="1.20.1740.10">
    <property type="entry name" value="Amino acid/polyamine transporter I"/>
    <property type="match status" value="1"/>
</dbReference>
<keyword evidence="4 6" id="KW-1133">Transmembrane helix</keyword>
<feature type="transmembrane region" description="Helical" evidence="6">
    <location>
        <begin position="229"/>
        <end position="247"/>
    </location>
</feature>
<feature type="transmembrane region" description="Helical" evidence="6">
    <location>
        <begin position="312"/>
        <end position="342"/>
    </location>
</feature>
<dbReference type="GO" id="GO:0016020">
    <property type="term" value="C:membrane"/>
    <property type="evidence" value="ECO:0007669"/>
    <property type="project" value="UniProtKB-SubCell"/>
</dbReference>
<evidence type="ECO:0000256" key="4">
    <source>
        <dbReference type="ARBA" id="ARBA00022989"/>
    </source>
</evidence>
<keyword evidence="8" id="KW-1185">Reference proteome</keyword>
<feature type="transmembrane region" description="Helical" evidence="6">
    <location>
        <begin position="389"/>
        <end position="409"/>
    </location>
</feature>
<evidence type="ECO:0000256" key="1">
    <source>
        <dbReference type="ARBA" id="ARBA00004141"/>
    </source>
</evidence>
<organism evidence="7 8">
    <name type="scientific">Weissella muntiaci</name>
    <dbReference type="NCBI Taxonomy" id="2508881"/>
    <lineage>
        <taxon>Bacteria</taxon>
        <taxon>Bacillati</taxon>
        <taxon>Bacillota</taxon>
        <taxon>Bacilli</taxon>
        <taxon>Lactobacillales</taxon>
        <taxon>Lactobacillaceae</taxon>
        <taxon>Weissella</taxon>
    </lineage>
</organism>
<feature type="transmembrane region" description="Helical" evidence="6">
    <location>
        <begin position="63"/>
        <end position="82"/>
    </location>
</feature>
<comment type="subcellular location">
    <subcellularLocation>
        <location evidence="1">Membrane</location>
        <topology evidence="1">Multi-pass membrane protein</topology>
    </subcellularLocation>
</comment>
<dbReference type="OrthoDB" id="9762947at2"/>
<feature type="transmembrane region" description="Helical" evidence="6">
    <location>
        <begin position="159"/>
        <end position="177"/>
    </location>
</feature>
<dbReference type="PANTHER" id="PTHR43243">
    <property type="entry name" value="INNER MEMBRANE TRANSPORTER YGJI-RELATED"/>
    <property type="match status" value="1"/>
</dbReference>
<comment type="caution">
    <text evidence="7">The sequence shown here is derived from an EMBL/GenBank/DDBJ whole genome shotgun (WGS) entry which is preliminary data.</text>
</comment>
<proteinExistence type="predicted"/>
<feature type="transmembrane region" description="Helical" evidence="6">
    <location>
        <begin position="102"/>
        <end position="126"/>
    </location>
</feature>
<evidence type="ECO:0000256" key="6">
    <source>
        <dbReference type="SAM" id="Phobius"/>
    </source>
</evidence>